<dbReference type="Pfam" id="PF00149">
    <property type="entry name" value="Metallophos"/>
    <property type="match status" value="1"/>
</dbReference>
<dbReference type="InterPro" id="IPR004843">
    <property type="entry name" value="Calcineurin-like_PHP"/>
</dbReference>
<organism evidence="7 8">
    <name type="scientific">Halococcus hamelinensis 100A6</name>
    <dbReference type="NCBI Taxonomy" id="1132509"/>
    <lineage>
        <taxon>Archaea</taxon>
        <taxon>Methanobacteriati</taxon>
        <taxon>Methanobacteriota</taxon>
        <taxon>Stenosarchaea group</taxon>
        <taxon>Halobacteria</taxon>
        <taxon>Halobacteriales</taxon>
        <taxon>Halococcaceae</taxon>
        <taxon>Halococcus</taxon>
    </lineage>
</organism>
<dbReference type="Gene3D" id="3.60.21.10">
    <property type="match status" value="1"/>
</dbReference>
<keyword evidence="3" id="KW-0408">Iron</keyword>
<dbReference type="PATRIC" id="fig|1132509.6.peg.3784"/>
<keyword evidence="8" id="KW-1185">Reference proteome</keyword>
<dbReference type="GO" id="GO:0016787">
    <property type="term" value="F:hydrolase activity"/>
    <property type="evidence" value="ECO:0007669"/>
    <property type="project" value="UniProtKB-KW"/>
</dbReference>
<dbReference type="InterPro" id="IPR029052">
    <property type="entry name" value="Metallo-depent_PP-like"/>
</dbReference>
<comment type="similarity">
    <text evidence="4">Belongs to the cyclic nucleotide phosphodiesterase class-III family.</text>
</comment>
<keyword evidence="1" id="KW-0479">Metal-binding</keyword>
<evidence type="ECO:0000256" key="1">
    <source>
        <dbReference type="ARBA" id="ARBA00022723"/>
    </source>
</evidence>
<accession>M0LUF1</accession>
<dbReference type="Proteomes" id="UP000011566">
    <property type="component" value="Unassembled WGS sequence"/>
</dbReference>
<evidence type="ECO:0000256" key="4">
    <source>
        <dbReference type="ARBA" id="ARBA00025742"/>
    </source>
</evidence>
<keyword evidence="2 7" id="KW-0378">Hydrolase</keyword>
<evidence type="ECO:0000259" key="6">
    <source>
        <dbReference type="Pfam" id="PF00149"/>
    </source>
</evidence>
<dbReference type="PANTHER" id="PTHR42988:SF2">
    <property type="entry name" value="CYCLIC NUCLEOTIDE PHOSPHODIESTERASE CBUA0032-RELATED"/>
    <property type="match status" value="1"/>
</dbReference>
<dbReference type="PANTHER" id="PTHR42988">
    <property type="entry name" value="PHOSPHOHYDROLASE"/>
    <property type="match status" value="1"/>
</dbReference>
<dbReference type="InterPro" id="IPR050884">
    <property type="entry name" value="CNP_phosphodiesterase-III"/>
</dbReference>
<feature type="region of interest" description="Disordered" evidence="5">
    <location>
        <begin position="301"/>
        <end position="331"/>
    </location>
</feature>
<evidence type="ECO:0000313" key="7">
    <source>
        <dbReference type="EMBL" id="EMA35730.1"/>
    </source>
</evidence>
<protein>
    <submittedName>
        <fullName evidence="7">Phosphohydrolase</fullName>
    </submittedName>
</protein>
<dbReference type="EMBL" id="AOMB01000043">
    <property type="protein sequence ID" value="EMA35730.1"/>
    <property type="molecule type" value="Genomic_DNA"/>
</dbReference>
<dbReference type="GO" id="GO:0046872">
    <property type="term" value="F:metal ion binding"/>
    <property type="evidence" value="ECO:0007669"/>
    <property type="project" value="UniProtKB-KW"/>
</dbReference>
<evidence type="ECO:0000256" key="2">
    <source>
        <dbReference type="ARBA" id="ARBA00022801"/>
    </source>
</evidence>
<reference evidence="7 8" key="1">
    <citation type="journal article" date="2014" name="PLoS Genet.">
        <title>Phylogenetically driven sequencing of extremely halophilic archaea reveals strategies for static and dynamic osmo-response.</title>
        <authorList>
            <person name="Becker E.A."/>
            <person name="Seitzer P.M."/>
            <person name="Tritt A."/>
            <person name="Larsen D."/>
            <person name="Krusor M."/>
            <person name="Yao A.I."/>
            <person name="Wu D."/>
            <person name="Madern D."/>
            <person name="Eisen J.A."/>
            <person name="Darling A.E."/>
            <person name="Facciotti M.T."/>
        </authorList>
    </citation>
    <scope>NUCLEOTIDE SEQUENCE [LARGE SCALE GENOMIC DNA]</scope>
    <source>
        <strain evidence="7 8">100A6</strain>
    </source>
</reference>
<name>M0LUF1_9EURY</name>
<dbReference type="SUPFAM" id="SSF56300">
    <property type="entry name" value="Metallo-dependent phosphatases"/>
    <property type="match status" value="1"/>
</dbReference>
<evidence type="ECO:0000256" key="5">
    <source>
        <dbReference type="SAM" id="MobiDB-lite"/>
    </source>
</evidence>
<gene>
    <name evidence="7" type="ORF">C447_16269</name>
</gene>
<dbReference type="eggNOG" id="arCOG01153">
    <property type="taxonomic scope" value="Archaea"/>
</dbReference>
<sequence>MNDAVRGEGLVLARFARPAGRSTTFAVVADPHVTPEAEGTWKVFHRTEARLRGAVASANRLGVDAVVSTGDLTRDGAPAEFDRVDSILGDLDAPLVAVPGNHDVPKAMDDHETPSVERFAKRYGVGTLPYVIGVGGVDLVGIDTASDGSLFESHEGAVSADQLAWLDSVLDGCETPVVVCHHPVGRVAERVDALEPSPHYRLRNADALVDLLAGHGVGLVLSGHVHWPAVDRVGGVRQVIAPAACSFPPAALLVHVEPRGTTVSLLPLAGRRGLEEAYRHVGGQGRGAAFVAATEDGYFRGFPQVDESDDGTALRPRDPPGAPARSPSNGL</sequence>
<dbReference type="OrthoDB" id="7513at2157"/>
<dbReference type="RefSeq" id="WP_007695784.1">
    <property type="nucleotide sequence ID" value="NZ_AJRK01000377.1"/>
</dbReference>
<evidence type="ECO:0000256" key="3">
    <source>
        <dbReference type="ARBA" id="ARBA00023004"/>
    </source>
</evidence>
<proteinExistence type="inferred from homology"/>
<comment type="caution">
    <text evidence="7">The sequence shown here is derived from an EMBL/GenBank/DDBJ whole genome shotgun (WGS) entry which is preliminary data.</text>
</comment>
<evidence type="ECO:0000313" key="8">
    <source>
        <dbReference type="Proteomes" id="UP000011566"/>
    </source>
</evidence>
<feature type="domain" description="Calcineurin-like phosphoesterase" evidence="6">
    <location>
        <begin position="24"/>
        <end position="228"/>
    </location>
</feature>
<dbReference type="AlphaFoldDB" id="M0LUF1"/>